<reference evidence="1 2" key="1">
    <citation type="journal article" date="2017" name="Nat. Ecol. Evol.">
        <title>Scallop genome provides insights into evolution of bilaterian karyotype and development.</title>
        <authorList>
            <person name="Wang S."/>
            <person name="Zhang J."/>
            <person name="Jiao W."/>
            <person name="Li J."/>
            <person name="Xun X."/>
            <person name="Sun Y."/>
            <person name="Guo X."/>
            <person name="Huan P."/>
            <person name="Dong B."/>
            <person name="Zhang L."/>
            <person name="Hu X."/>
            <person name="Sun X."/>
            <person name="Wang J."/>
            <person name="Zhao C."/>
            <person name="Wang Y."/>
            <person name="Wang D."/>
            <person name="Huang X."/>
            <person name="Wang R."/>
            <person name="Lv J."/>
            <person name="Li Y."/>
            <person name="Zhang Z."/>
            <person name="Liu B."/>
            <person name="Lu W."/>
            <person name="Hui Y."/>
            <person name="Liang J."/>
            <person name="Zhou Z."/>
            <person name="Hou R."/>
            <person name="Li X."/>
            <person name="Liu Y."/>
            <person name="Li H."/>
            <person name="Ning X."/>
            <person name="Lin Y."/>
            <person name="Zhao L."/>
            <person name="Xing Q."/>
            <person name="Dou J."/>
            <person name="Li Y."/>
            <person name="Mao J."/>
            <person name="Guo H."/>
            <person name="Dou H."/>
            <person name="Li T."/>
            <person name="Mu C."/>
            <person name="Jiang W."/>
            <person name="Fu Q."/>
            <person name="Fu X."/>
            <person name="Miao Y."/>
            <person name="Liu J."/>
            <person name="Yu Q."/>
            <person name="Li R."/>
            <person name="Liao H."/>
            <person name="Li X."/>
            <person name="Kong Y."/>
            <person name="Jiang Z."/>
            <person name="Chourrout D."/>
            <person name="Li R."/>
            <person name="Bao Z."/>
        </authorList>
    </citation>
    <scope>NUCLEOTIDE SEQUENCE [LARGE SCALE GENOMIC DNA]</scope>
    <source>
        <strain evidence="1 2">PY_sf001</strain>
    </source>
</reference>
<dbReference type="AlphaFoldDB" id="A0A210Q9I2"/>
<keyword evidence="2" id="KW-1185">Reference proteome</keyword>
<proteinExistence type="predicted"/>
<evidence type="ECO:0000313" key="1">
    <source>
        <dbReference type="EMBL" id="OWF45400.1"/>
    </source>
</evidence>
<gene>
    <name evidence="1" type="ORF">KP79_PYT19320</name>
</gene>
<evidence type="ECO:0000313" key="2">
    <source>
        <dbReference type="Proteomes" id="UP000242188"/>
    </source>
</evidence>
<name>A0A210Q9I2_MIZYE</name>
<dbReference type="Proteomes" id="UP000242188">
    <property type="component" value="Unassembled WGS sequence"/>
</dbReference>
<protein>
    <submittedName>
        <fullName evidence="1">Uncharacterized protein</fullName>
    </submittedName>
</protein>
<accession>A0A210Q9I2</accession>
<comment type="caution">
    <text evidence="1">The sequence shown here is derived from an EMBL/GenBank/DDBJ whole genome shotgun (WGS) entry which is preliminary data.</text>
</comment>
<organism evidence="1 2">
    <name type="scientific">Mizuhopecten yessoensis</name>
    <name type="common">Japanese scallop</name>
    <name type="synonym">Patinopecten yessoensis</name>
    <dbReference type="NCBI Taxonomy" id="6573"/>
    <lineage>
        <taxon>Eukaryota</taxon>
        <taxon>Metazoa</taxon>
        <taxon>Spiralia</taxon>
        <taxon>Lophotrochozoa</taxon>
        <taxon>Mollusca</taxon>
        <taxon>Bivalvia</taxon>
        <taxon>Autobranchia</taxon>
        <taxon>Pteriomorphia</taxon>
        <taxon>Pectinida</taxon>
        <taxon>Pectinoidea</taxon>
        <taxon>Pectinidae</taxon>
        <taxon>Mizuhopecten</taxon>
    </lineage>
</organism>
<dbReference type="EMBL" id="NEDP02004513">
    <property type="protein sequence ID" value="OWF45400.1"/>
    <property type="molecule type" value="Genomic_DNA"/>
</dbReference>
<sequence>MITYHNEAVRGMSAQVMASIRSQVAYGFHTVLRKSGLANVTPSIT</sequence>